<sequence length="92" mass="10586">MIEDESDFYSNYESNQEASEDDDYDVVMSDESSDSVFSEPPVLVAETYNDETMSTEHDEHESSFSSDSEMERLVELRSGKNLNFTFSGYHLE</sequence>
<comment type="caution">
    <text evidence="2">The sequence shown here is derived from an EMBL/GenBank/DDBJ whole genome shotgun (WGS) entry which is preliminary data.</text>
</comment>
<dbReference type="CTD" id="78774132"/>
<proteinExistence type="predicted"/>
<dbReference type="RefSeq" id="XP_053589561.1">
    <property type="nucleotide sequence ID" value="XM_053725367.1"/>
</dbReference>
<organism evidence="2 3">
    <name type="scientific">Caenorhabditis remanei</name>
    <name type="common">Caenorhabditis vulgaris</name>
    <dbReference type="NCBI Taxonomy" id="31234"/>
    <lineage>
        <taxon>Eukaryota</taxon>
        <taxon>Metazoa</taxon>
        <taxon>Ecdysozoa</taxon>
        <taxon>Nematoda</taxon>
        <taxon>Chromadorea</taxon>
        <taxon>Rhabditida</taxon>
        <taxon>Rhabditina</taxon>
        <taxon>Rhabditomorpha</taxon>
        <taxon>Rhabditoidea</taxon>
        <taxon>Rhabditidae</taxon>
        <taxon>Peloderinae</taxon>
        <taxon>Caenorhabditis</taxon>
    </lineage>
</organism>
<evidence type="ECO:0000256" key="1">
    <source>
        <dbReference type="SAM" id="MobiDB-lite"/>
    </source>
</evidence>
<evidence type="ECO:0000313" key="2">
    <source>
        <dbReference type="EMBL" id="KAF1765899.1"/>
    </source>
</evidence>
<reference evidence="2 3" key="1">
    <citation type="submission" date="2019-12" db="EMBL/GenBank/DDBJ databases">
        <title>Chromosome-level assembly of the Caenorhabditis remanei genome.</title>
        <authorList>
            <person name="Teterina A.A."/>
            <person name="Willis J.H."/>
            <person name="Phillips P.C."/>
        </authorList>
    </citation>
    <scope>NUCLEOTIDE SEQUENCE [LARGE SCALE GENOMIC DNA]</scope>
    <source>
        <strain evidence="2 3">PX506</strain>
        <tissue evidence="2">Whole organism</tissue>
    </source>
</reference>
<accession>A0A6A5HFC0</accession>
<feature type="compositionally biased region" description="Polar residues" evidence="1">
    <location>
        <begin position="8"/>
        <end position="17"/>
    </location>
</feature>
<dbReference type="Proteomes" id="UP000483820">
    <property type="component" value="Chromosome II"/>
</dbReference>
<feature type="region of interest" description="Disordered" evidence="1">
    <location>
        <begin position="51"/>
        <end position="70"/>
    </location>
</feature>
<dbReference type="KEGG" id="crq:GCK72_005852"/>
<dbReference type="GeneID" id="78774132"/>
<evidence type="ECO:0000313" key="3">
    <source>
        <dbReference type="Proteomes" id="UP000483820"/>
    </source>
</evidence>
<protein>
    <submittedName>
        <fullName evidence="2">Uncharacterized protein</fullName>
    </submittedName>
</protein>
<dbReference type="AlphaFoldDB" id="A0A6A5HFC0"/>
<gene>
    <name evidence="2" type="ORF">GCK72_005852</name>
</gene>
<dbReference type="EMBL" id="WUAV01000002">
    <property type="protein sequence ID" value="KAF1765899.1"/>
    <property type="molecule type" value="Genomic_DNA"/>
</dbReference>
<feature type="region of interest" description="Disordered" evidence="1">
    <location>
        <begin position="1"/>
        <end position="41"/>
    </location>
</feature>
<feature type="compositionally biased region" description="Low complexity" evidence="1">
    <location>
        <begin position="26"/>
        <end position="39"/>
    </location>
</feature>
<name>A0A6A5HFC0_CAERE</name>